<evidence type="ECO:0000313" key="3">
    <source>
        <dbReference type="Proteomes" id="UP001149142"/>
    </source>
</evidence>
<protein>
    <submittedName>
        <fullName evidence="2">DUF6252 family protein</fullName>
    </submittedName>
</protein>
<dbReference type="RefSeq" id="WP_106686793.1">
    <property type="nucleotide sequence ID" value="NZ_CAXQEU010000003.1"/>
</dbReference>
<evidence type="ECO:0000313" key="2">
    <source>
        <dbReference type="EMBL" id="MDA0177640.1"/>
    </source>
</evidence>
<reference evidence="2" key="1">
    <citation type="submission" date="2022-11" db="EMBL/GenBank/DDBJ databases">
        <title>Refractory cell wall polysaccharides provide important carbon source for microbial heterotrophs in the hadal ocean.</title>
        <authorList>
            <person name="Zhu X."/>
        </authorList>
    </citation>
    <scope>NUCLEOTIDE SEQUENCE</scope>
    <source>
        <strain evidence="2">MTRN7</strain>
    </source>
</reference>
<dbReference type="PROSITE" id="PS51257">
    <property type="entry name" value="PROKAR_LIPOPROTEIN"/>
    <property type="match status" value="1"/>
</dbReference>
<dbReference type="EMBL" id="JAPFGC010000002">
    <property type="protein sequence ID" value="MDA0177640.1"/>
    <property type="molecule type" value="Genomic_DNA"/>
</dbReference>
<feature type="chain" id="PRO_5047451809" evidence="1">
    <location>
        <begin position="19"/>
        <end position="229"/>
    </location>
</feature>
<comment type="caution">
    <text evidence="2">The sequence shown here is derived from an EMBL/GenBank/DDBJ whole genome shotgun (WGS) entry which is preliminary data.</text>
</comment>
<keyword evidence="1" id="KW-0732">Signal</keyword>
<dbReference type="InterPro" id="IPR046219">
    <property type="entry name" value="DUF6252"/>
</dbReference>
<feature type="signal peptide" evidence="1">
    <location>
        <begin position="1"/>
        <end position="18"/>
    </location>
</feature>
<keyword evidence="3" id="KW-1185">Reference proteome</keyword>
<dbReference type="Pfam" id="PF19765">
    <property type="entry name" value="DUF6252"/>
    <property type="match status" value="1"/>
</dbReference>
<dbReference type="Proteomes" id="UP001149142">
    <property type="component" value="Unassembled WGS sequence"/>
</dbReference>
<proteinExistence type="predicted"/>
<accession>A0ABT4S1J7</accession>
<sequence>MKKVIVLLSLFLTFIACEDDLVFSNPSFTANKNDVSWQSTNFKASIDAFGFLSITAINGEEIINLKTAGASNGTFTVGNTATQAVYQDQNGVTYSTNNIPDPSIQLYPSEGQINIEEFNSIEKTVSGTFYFHAFDNTGLQSVVFNKGFFYNVPILFIAQPDNGQQDLACLAAQATTSTTLTNLNAVDVNGSQYSQYCTAYKVALQIQIQECGDDGTLQNIITSLGDCSN</sequence>
<gene>
    <name evidence="2" type="ORF">OOZ35_09080</name>
</gene>
<name>A0ABT4S1J7_9FLAO</name>
<organism evidence="2 3">
    <name type="scientific">Mesoflavibacter profundi</name>
    <dbReference type="NCBI Taxonomy" id="2708110"/>
    <lineage>
        <taxon>Bacteria</taxon>
        <taxon>Pseudomonadati</taxon>
        <taxon>Bacteroidota</taxon>
        <taxon>Flavobacteriia</taxon>
        <taxon>Flavobacteriales</taxon>
        <taxon>Flavobacteriaceae</taxon>
        <taxon>Mesoflavibacter</taxon>
    </lineage>
</organism>
<evidence type="ECO:0000256" key="1">
    <source>
        <dbReference type="SAM" id="SignalP"/>
    </source>
</evidence>